<dbReference type="Proteomes" id="UP000321807">
    <property type="component" value="Chromosome"/>
</dbReference>
<dbReference type="InterPro" id="IPR037053">
    <property type="entry name" value="Phage_tail_collar_dom_sf"/>
</dbReference>
<proteinExistence type="predicted"/>
<dbReference type="RefSeq" id="WP_147625882.1">
    <property type="nucleotide sequence ID" value="NZ_CP042807.1"/>
</dbReference>
<sequence>MSDSFIGEIQLFGFNFAPYQWAMCQGQLLPISQNTVLFSLLGTQFGGDGRASFGLPNFQGNAACAQGQGAGLSPRNVGDSFGEPAVTLLATEMPAHGHAALVYNQGDAAKRHGTPLAGDAVISPIGADAFTGNGTTNTAFANGTVGSSGGGQPHANSQPYLALNFCIALNGVFPQRP</sequence>
<dbReference type="InterPro" id="IPR011083">
    <property type="entry name" value="Phage_tail_collar_dom"/>
</dbReference>
<dbReference type="Gene3D" id="3.90.1340.10">
    <property type="entry name" value="Phage tail collar domain"/>
    <property type="match status" value="1"/>
</dbReference>
<dbReference type="EMBL" id="CP042807">
    <property type="protein sequence ID" value="QEE23079.1"/>
    <property type="molecule type" value="Genomic_DNA"/>
</dbReference>
<gene>
    <name evidence="2" type="ORF">CS053_00150</name>
</gene>
<evidence type="ECO:0000313" key="3">
    <source>
        <dbReference type="Proteomes" id="UP000321807"/>
    </source>
</evidence>
<protein>
    <submittedName>
        <fullName evidence="2">Phage tail protein</fullName>
    </submittedName>
</protein>
<evidence type="ECO:0000259" key="1">
    <source>
        <dbReference type="Pfam" id="PF07484"/>
    </source>
</evidence>
<dbReference type="SUPFAM" id="SSF88874">
    <property type="entry name" value="Receptor-binding domain of short tail fibre protein gp12"/>
    <property type="match status" value="1"/>
</dbReference>
<feature type="domain" description="Phage tail collar" evidence="1">
    <location>
        <begin position="7"/>
        <end position="61"/>
    </location>
</feature>
<dbReference type="AlphaFoldDB" id="A0A5B9DV72"/>
<organism evidence="2 3">
    <name type="scientific">Rhodanobacter glycinis</name>
    <dbReference type="NCBI Taxonomy" id="582702"/>
    <lineage>
        <taxon>Bacteria</taxon>
        <taxon>Pseudomonadati</taxon>
        <taxon>Pseudomonadota</taxon>
        <taxon>Gammaproteobacteria</taxon>
        <taxon>Lysobacterales</taxon>
        <taxon>Rhodanobacteraceae</taxon>
        <taxon>Rhodanobacter</taxon>
    </lineage>
</organism>
<reference evidence="2 3" key="1">
    <citation type="submission" date="2019-08" db="EMBL/GenBank/DDBJ databases">
        <title>Complete genome sequence of Rhodanobacter glycinis strain T01E-68 isolated from tomato root.</title>
        <authorList>
            <person name="Weon H.-Y."/>
            <person name="Lee S.A."/>
        </authorList>
    </citation>
    <scope>NUCLEOTIDE SEQUENCE [LARGE SCALE GENOMIC DNA]</scope>
    <source>
        <strain evidence="2 3">T01E-68</strain>
    </source>
</reference>
<dbReference type="KEGG" id="rgl:CS053_00150"/>
<evidence type="ECO:0000313" key="2">
    <source>
        <dbReference type="EMBL" id="QEE23079.1"/>
    </source>
</evidence>
<dbReference type="Pfam" id="PF07484">
    <property type="entry name" value="Collar"/>
    <property type="match status" value="1"/>
</dbReference>
<accession>A0A5B9DV72</accession>
<name>A0A5B9DV72_9GAMM</name>